<evidence type="ECO:0000256" key="11">
    <source>
        <dbReference type="HAMAP-Rule" id="MF_01664"/>
    </source>
</evidence>
<evidence type="ECO:0000256" key="8">
    <source>
        <dbReference type="ARBA" id="ARBA00023133"/>
    </source>
</evidence>
<evidence type="ECO:0000256" key="4">
    <source>
        <dbReference type="ARBA" id="ARBA00022723"/>
    </source>
</evidence>
<evidence type="ECO:0000256" key="6">
    <source>
        <dbReference type="ARBA" id="ARBA00023002"/>
    </source>
</evidence>
<keyword evidence="9 11" id="KW-0472">Membrane</keyword>
<dbReference type="EC" id="1.17.99.9" evidence="11"/>
<feature type="transmembrane region" description="Helical" evidence="11">
    <location>
        <begin position="12"/>
        <end position="30"/>
    </location>
</feature>
<protein>
    <recommendedName>
        <fullName evidence="11">Heme A synthase</fullName>
        <shortName evidence="11">HAS</shortName>
        <ecNumber evidence="11">1.17.99.9</ecNumber>
    </recommendedName>
    <alternativeName>
        <fullName evidence="11">Cytochrome aa3-controlling protein</fullName>
    </alternativeName>
</protein>
<keyword evidence="2 11" id="KW-1003">Cell membrane</keyword>
<comment type="pathway">
    <text evidence="11">Porphyrin-containing compound metabolism; heme A biosynthesis; heme A from heme O: step 1/1.</text>
</comment>
<feature type="transmembrane region" description="Helical" evidence="11">
    <location>
        <begin position="277"/>
        <end position="297"/>
    </location>
</feature>
<proteinExistence type="inferred from homology"/>
<sequence>MSTLNKKLKIFSILTTIGMIIVLLQGALVTKTDSGQGCGDSWPLCHGQVIPESISTAETIIEYSHRFVSGILGLMVIILAIWMWRKFSHIRETKFLSIIAILFIVFQGLLGAAAVMWGQSSAVLALHFGFSLISFASVLLLTILVFEEDKGPKIRTPRMKKGLRGFIYFIFTYLYIVVYTGALVRHTGSSLACAGWPLCNGQVIPQLQSSIAVQFGHRVAAGLMFLIILALAIYVYNYYKEESAFRYTTFISLFLVTAQVLSGAYVVFTAMSLFSAMLHAFLITCLFGAISYLVMLATRSKQ</sequence>
<evidence type="ECO:0000256" key="9">
    <source>
        <dbReference type="ARBA" id="ARBA00023136"/>
    </source>
</evidence>
<evidence type="ECO:0000313" key="12">
    <source>
        <dbReference type="EMBL" id="OIJ10011.1"/>
    </source>
</evidence>
<feature type="transmembrane region" description="Helical" evidence="11">
    <location>
        <begin position="251"/>
        <end position="271"/>
    </location>
</feature>
<keyword evidence="8 11" id="KW-0350">Heme biosynthesis</keyword>
<dbReference type="UniPathway" id="UPA00269">
    <property type="reaction ID" value="UER00713"/>
</dbReference>
<dbReference type="GO" id="GO:0046872">
    <property type="term" value="F:metal ion binding"/>
    <property type="evidence" value="ECO:0007669"/>
    <property type="project" value="UniProtKB-KW"/>
</dbReference>
<dbReference type="GO" id="GO:0120547">
    <property type="term" value="F:heme A synthase activity"/>
    <property type="evidence" value="ECO:0007669"/>
    <property type="project" value="UniProtKB-EC"/>
</dbReference>
<evidence type="ECO:0000256" key="10">
    <source>
        <dbReference type="ARBA" id="ARBA00023157"/>
    </source>
</evidence>
<evidence type="ECO:0000256" key="2">
    <source>
        <dbReference type="ARBA" id="ARBA00022475"/>
    </source>
</evidence>
<dbReference type="GO" id="GO:0005886">
    <property type="term" value="C:plasma membrane"/>
    <property type="evidence" value="ECO:0007669"/>
    <property type="project" value="UniProtKB-SubCell"/>
</dbReference>
<feature type="transmembrane region" description="Helical" evidence="11">
    <location>
        <begin position="166"/>
        <end position="184"/>
    </location>
</feature>
<dbReference type="InterPro" id="IPR023755">
    <property type="entry name" value="HemeA_Synthase_type1"/>
</dbReference>
<organism evidence="12 13">
    <name type="scientific">Anaerobacillus arseniciselenatis</name>
    <dbReference type="NCBI Taxonomy" id="85682"/>
    <lineage>
        <taxon>Bacteria</taxon>
        <taxon>Bacillati</taxon>
        <taxon>Bacillota</taxon>
        <taxon>Bacilli</taxon>
        <taxon>Bacillales</taxon>
        <taxon>Bacillaceae</taxon>
        <taxon>Anaerobacillus</taxon>
    </lineage>
</organism>
<comment type="function">
    <text evidence="11">Catalyzes the conversion of heme O to heme A by two successive hydroxylations of the methyl group at C8. The first hydroxylation forms heme I, the second hydroxylation results in an unstable dihydroxymethyl group, which spontaneously dehydrates, resulting in the formyl group of heme A.</text>
</comment>
<comment type="similarity">
    <text evidence="11">Belongs to the COX15/CtaA family. Type 1 subfamily.</text>
</comment>
<feature type="transmembrane region" description="Helical" evidence="11">
    <location>
        <begin position="219"/>
        <end position="239"/>
    </location>
</feature>
<dbReference type="InterPro" id="IPR003780">
    <property type="entry name" value="COX15/CtaA_fam"/>
</dbReference>
<dbReference type="InterPro" id="IPR050450">
    <property type="entry name" value="COX15/CtaA_HemeA_synthase"/>
</dbReference>
<dbReference type="AlphaFoldDB" id="A0A1S2LC92"/>
<comment type="caution">
    <text evidence="12">The sequence shown here is derived from an EMBL/GenBank/DDBJ whole genome shotgun (WGS) entry which is preliminary data.</text>
</comment>
<gene>
    <name evidence="11" type="primary">ctaA</name>
    <name evidence="12" type="ORF">BKP35_14860</name>
</gene>
<keyword evidence="4 11" id="KW-0479">Metal-binding</keyword>
<evidence type="ECO:0000256" key="5">
    <source>
        <dbReference type="ARBA" id="ARBA00022989"/>
    </source>
</evidence>
<keyword evidence="5 11" id="KW-1133">Transmembrane helix</keyword>
<dbReference type="HAMAP" id="MF_01664">
    <property type="entry name" value="HemeA_synth_type1"/>
    <property type="match status" value="1"/>
</dbReference>
<comment type="subcellular location">
    <subcellularLocation>
        <location evidence="11">Cell membrane</location>
        <topology evidence="11">Multi-pass membrane protein</topology>
    </subcellularLocation>
    <subcellularLocation>
        <location evidence="1">Membrane</location>
        <topology evidence="1">Multi-pass membrane protein</topology>
    </subcellularLocation>
</comment>
<dbReference type="PANTHER" id="PTHR35457:SF1">
    <property type="entry name" value="HEME A SYNTHASE"/>
    <property type="match status" value="1"/>
</dbReference>
<dbReference type="PANTHER" id="PTHR35457">
    <property type="entry name" value="HEME A SYNTHASE"/>
    <property type="match status" value="1"/>
</dbReference>
<keyword evidence="3 11" id="KW-0812">Transmembrane</keyword>
<feature type="transmembrane region" description="Helical" evidence="11">
    <location>
        <begin position="96"/>
        <end position="118"/>
    </location>
</feature>
<name>A0A1S2LC92_9BACI</name>
<keyword evidence="6 11" id="KW-0560">Oxidoreductase</keyword>
<comment type="subunit">
    <text evidence="11">Interacts with CtaB.</text>
</comment>
<comment type="catalytic activity">
    <reaction evidence="11">
        <text>Fe(II)-heme o + 2 A + H2O = Fe(II)-heme a + 2 AH2</text>
        <dbReference type="Rhea" id="RHEA:63388"/>
        <dbReference type="ChEBI" id="CHEBI:13193"/>
        <dbReference type="ChEBI" id="CHEBI:15377"/>
        <dbReference type="ChEBI" id="CHEBI:17499"/>
        <dbReference type="ChEBI" id="CHEBI:60530"/>
        <dbReference type="ChEBI" id="CHEBI:61715"/>
        <dbReference type="EC" id="1.17.99.9"/>
    </reaction>
</comment>
<feature type="transmembrane region" description="Helical" evidence="11">
    <location>
        <begin position="124"/>
        <end position="146"/>
    </location>
</feature>
<evidence type="ECO:0000256" key="7">
    <source>
        <dbReference type="ARBA" id="ARBA00023004"/>
    </source>
</evidence>
<accession>A0A1S2LC92</accession>
<comment type="cofactor">
    <cofactor evidence="11">
        <name>heme b</name>
        <dbReference type="ChEBI" id="CHEBI:60344"/>
    </cofactor>
</comment>
<dbReference type="Pfam" id="PF02628">
    <property type="entry name" value="COX15-CtaA"/>
    <property type="match status" value="1"/>
</dbReference>
<evidence type="ECO:0000256" key="1">
    <source>
        <dbReference type="ARBA" id="ARBA00004141"/>
    </source>
</evidence>
<evidence type="ECO:0000313" key="13">
    <source>
        <dbReference type="Proteomes" id="UP000180098"/>
    </source>
</evidence>
<keyword evidence="10" id="KW-1015">Disulfide bond</keyword>
<reference evidence="12 13" key="1">
    <citation type="submission" date="2016-10" db="EMBL/GenBank/DDBJ databases">
        <title>Draft genome sequences of four alkaliphilic bacteria belonging to the Anaerobacillus genus.</title>
        <authorList>
            <person name="Bassil N.M."/>
            <person name="Lloyd J.R."/>
        </authorList>
    </citation>
    <scope>NUCLEOTIDE SEQUENCE [LARGE SCALE GENOMIC DNA]</scope>
    <source>
        <strain evidence="12 13">DSM 15340</strain>
    </source>
</reference>
<feature type="binding site" description="axial binding residue" evidence="11">
    <location>
        <position position="217"/>
    </location>
    <ligand>
        <name>heme</name>
        <dbReference type="ChEBI" id="CHEBI:30413"/>
    </ligand>
    <ligandPart>
        <name>Fe</name>
        <dbReference type="ChEBI" id="CHEBI:18248"/>
    </ligandPart>
</feature>
<dbReference type="GO" id="GO:0006784">
    <property type="term" value="P:heme A biosynthetic process"/>
    <property type="evidence" value="ECO:0007669"/>
    <property type="project" value="UniProtKB-UniRule"/>
</dbReference>
<feature type="transmembrane region" description="Helical" evidence="11">
    <location>
        <begin position="67"/>
        <end position="84"/>
    </location>
</feature>
<dbReference type="EMBL" id="MLQQ01000042">
    <property type="protein sequence ID" value="OIJ10011.1"/>
    <property type="molecule type" value="Genomic_DNA"/>
</dbReference>
<dbReference type="Proteomes" id="UP000180098">
    <property type="component" value="Unassembled WGS sequence"/>
</dbReference>
<feature type="binding site" description="axial binding residue" evidence="11">
    <location>
        <position position="279"/>
    </location>
    <ligand>
        <name>heme</name>
        <dbReference type="ChEBI" id="CHEBI:30413"/>
    </ligand>
    <ligandPart>
        <name>Fe</name>
        <dbReference type="ChEBI" id="CHEBI:18248"/>
    </ligandPart>
</feature>
<keyword evidence="7 11" id="KW-0408">Iron</keyword>
<evidence type="ECO:0000256" key="3">
    <source>
        <dbReference type="ARBA" id="ARBA00022692"/>
    </source>
</evidence>
<keyword evidence="13" id="KW-1185">Reference proteome</keyword>